<dbReference type="PANTHER" id="PTHR23513:SF6">
    <property type="entry name" value="MAJOR FACILITATOR SUPERFAMILY ASSOCIATED DOMAIN-CONTAINING PROTEIN"/>
    <property type="match status" value="1"/>
</dbReference>
<feature type="transmembrane region" description="Helical" evidence="6">
    <location>
        <begin position="20"/>
        <end position="41"/>
    </location>
</feature>
<evidence type="ECO:0000256" key="4">
    <source>
        <dbReference type="ARBA" id="ARBA00022989"/>
    </source>
</evidence>
<dbReference type="RefSeq" id="WP_311724926.1">
    <property type="nucleotide sequence ID" value="NZ_JAVRFD010000007.1"/>
</dbReference>
<feature type="transmembrane region" description="Helical" evidence="6">
    <location>
        <begin position="173"/>
        <end position="191"/>
    </location>
</feature>
<sequence length="219" mass="23238">MSDERRVGLLRRHRDFRLLWCGETAGKFGSSVTSVAMPLIAVSTLDATTLEVGVLSASAWLPWLVIGLPAGAWVDRMRRRPVMLTAAAVSFLLFSVIPGAAWTGRLSVGLLVVIALLTGVVAGNVIKASFQQRYCPPELLGRLTASTSFLNYGTIPLGALLGGWLGTVFDLRTAMWVTTAGVPLAALILVFSPIGRARDLPTAPASRPGRTVRSAAEAV</sequence>
<feature type="transmembrane region" description="Helical" evidence="6">
    <location>
        <begin position="53"/>
        <end position="74"/>
    </location>
</feature>
<evidence type="ECO:0000313" key="8">
    <source>
        <dbReference type="EMBL" id="MDT0544491.1"/>
    </source>
</evidence>
<evidence type="ECO:0000256" key="6">
    <source>
        <dbReference type="SAM" id="Phobius"/>
    </source>
</evidence>
<reference evidence="8" key="1">
    <citation type="submission" date="2024-05" db="EMBL/GenBank/DDBJ databases">
        <title>30 novel species of actinomycetes from the DSMZ collection.</title>
        <authorList>
            <person name="Nouioui I."/>
        </authorList>
    </citation>
    <scope>NUCLEOTIDE SEQUENCE</scope>
    <source>
        <strain evidence="8">DSM 41529</strain>
    </source>
</reference>
<evidence type="ECO:0000256" key="2">
    <source>
        <dbReference type="ARBA" id="ARBA00022475"/>
    </source>
</evidence>
<keyword evidence="3 6" id="KW-0812">Transmembrane</keyword>
<evidence type="ECO:0000256" key="5">
    <source>
        <dbReference type="ARBA" id="ARBA00023136"/>
    </source>
</evidence>
<evidence type="ECO:0000256" key="3">
    <source>
        <dbReference type="ARBA" id="ARBA00022692"/>
    </source>
</evidence>
<keyword evidence="2" id="KW-1003">Cell membrane</keyword>
<dbReference type="InterPro" id="IPR011701">
    <property type="entry name" value="MFS"/>
</dbReference>
<protein>
    <submittedName>
        <fullName evidence="8">MFS transporter</fullName>
    </submittedName>
</protein>
<feature type="transmembrane region" description="Helical" evidence="6">
    <location>
        <begin position="108"/>
        <end position="128"/>
    </location>
</feature>
<dbReference type="EMBL" id="JAVRFD010000007">
    <property type="protein sequence ID" value="MDT0544491.1"/>
    <property type="molecule type" value="Genomic_DNA"/>
</dbReference>
<dbReference type="Pfam" id="PF07690">
    <property type="entry name" value="MFS_1"/>
    <property type="match status" value="1"/>
</dbReference>
<keyword evidence="4 6" id="KW-1133">Transmembrane helix</keyword>
<feature type="domain" description="Major facilitator superfamily (MFS) profile" evidence="7">
    <location>
        <begin position="15"/>
        <end position="219"/>
    </location>
</feature>
<evidence type="ECO:0000259" key="7">
    <source>
        <dbReference type="PROSITE" id="PS50850"/>
    </source>
</evidence>
<gene>
    <name evidence="8" type="ORF">RND15_17525</name>
</gene>
<name>A0ABU2XEZ2_9ACTN</name>
<dbReference type="InterPro" id="IPR036259">
    <property type="entry name" value="MFS_trans_sf"/>
</dbReference>
<comment type="subcellular location">
    <subcellularLocation>
        <location evidence="1">Cell membrane</location>
        <topology evidence="1">Multi-pass membrane protein</topology>
    </subcellularLocation>
</comment>
<evidence type="ECO:0000313" key="9">
    <source>
        <dbReference type="Proteomes" id="UP001180754"/>
    </source>
</evidence>
<proteinExistence type="predicted"/>
<dbReference type="InterPro" id="IPR020846">
    <property type="entry name" value="MFS_dom"/>
</dbReference>
<dbReference type="PANTHER" id="PTHR23513">
    <property type="entry name" value="INTEGRAL MEMBRANE EFFLUX PROTEIN-RELATED"/>
    <property type="match status" value="1"/>
</dbReference>
<feature type="transmembrane region" description="Helical" evidence="6">
    <location>
        <begin position="81"/>
        <end position="102"/>
    </location>
</feature>
<dbReference type="SUPFAM" id="SSF103473">
    <property type="entry name" value="MFS general substrate transporter"/>
    <property type="match status" value="1"/>
</dbReference>
<accession>A0ABU2XEZ2</accession>
<comment type="caution">
    <text evidence="8">The sequence shown here is derived from an EMBL/GenBank/DDBJ whole genome shotgun (WGS) entry which is preliminary data.</text>
</comment>
<keyword evidence="5 6" id="KW-0472">Membrane</keyword>
<dbReference type="Gene3D" id="1.20.1250.20">
    <property type="entry name" value="MFS general substrate transporter like domains"/>
    <property type="match status" value="1"/>
</dbReference>
<feature type="transmembrane region" description="Helical" evidence="6">
    <location>
        <begin position="149"/>
        <end position="167"/>
    </location>
</feature>
<evidence type="ECO:0000256" key="1">
    <source>
        <dbReference type="ARBA" id="ARBA00004651"/>
    </source>
</evidence>
<keyword evidence="9" id="KW-1185">Reference proteome</keyword>
<dbReference type="Proteomes" id="UP001180754">
    <property type="component" value="Unassembled WGS sequence"/>
</dbReference>
<organism evidence="8 9">
    <name type="scientific">Streptomyces lonegramiae</name>
    <dbReference type="NCBI Taxonomy" id="3075524"/>
    <lineage>
        <taxon>Bacteria</taxon>
        <taxon>Bacillati</taxon>
        <taxon>Actinomycetota</taxon>
        <taxon>Actinomycetes</taxon>
        <taxon>Kitasatosporales</taxon>
        <taxon>Streptomycetaceae</taxon>
        <taxon>Streptomyces</taxon>
    </lineage>
</organism>
<dbReference type="PROSITE" id="PS50850">
    <property type="entry name" value="MFS"/>
    <property type="match status" value="1"/>
</dbReference>